<name>A0A560EWZ6_9PROT</name>
<accession>A0A560EWZ6</accession>
<keyword evidence="2" id="KW-0812">Transmembrane</keyword>
<dbReference type="Proteomes" id="UP000319859">
    <property type="component" value="Unassembled WGS sequence"/>
</dbReference>
<keyword evidence="2" id="KW-1133">Transmembrane helix</keyword>
<comment type="caution">
    <text evidence="3">The sequence shown here is derived from an EMBL/GenBank/DDBJ whole genome shotgun (WGS) entry which is preliminary data.</text>
</comment>
<sequence length="100" mass="10422">MPPVPAAFFGATALATTPVRVAARGDTGVLAQLTPALFLLANVVVGVVAVGTVYRALQGRLLPPPAIEIVGNGRPRHLGPWPSLPGQNAQLARKTPAWLW</sequence>
<feature type="transmembrane region" description="Helical" evidence="2">
    <location>
        <begin position="33"/>
        <end position="54"/>
    </location>
</feature>
<feature type="region of interest" description="Disordered" evidence="1">
    <location>
        <begin position="81"/>
        <end position="100"/>
    </location>
</feature>
<evidence type="ECO:0000256" key="1">
    <source>
        <dbReference type="SAM" id="MobiDB-lite"/>
    </source>
</evidence>
<evidence type="ECO:0000313" key="3">
    <source>
        <dbReference type="EMBL" id="TWB13891.1"/>
    </source>
</evidence>
<proteinExistence type="predicted"/>
<protein>
    <submittedName>
        <fullName evidence="3">Uncharacterized protein</fullName>
    </submittedName>
</protein>
<dbReference type="RefSeq" id="WP_145752772.1">
    <property type="nucleotide sequence ID" value="NZ_VITN01000019.1"/>
</dbReference>
<dbReference type="AlphaFoldDB" id="A0A560EWZ6"/>
<gene>
    <name evidence="3" type="ORF">FBZ89_119106</name>
</gene>
<organism evidence="3 4">
    <name type="scientific">Nitrospirillum amazonense</name>
    <dbReference type="NCBI Taxonomy" id="28077"/>
    <lineage>
        <taxon>Bacteria</taxon>
        <taxon>Pseudomonadati</taxon>
        <taxon>Pseudomonadota</taxon>
        <taxon>Alphaproteobacteria</taxon>
        <taxon>Rhodospirillales</taxon>
        <taxon>Azospirillaceae</taxon>
        <taxon>Nitrospirillum</taxon>
    </lineage>
</organism>
<keyword evidence="2" id="KW-0472">Membrane</keyword>
<evidence type="ECO:0000313" key="4">
    <source>
        <dbReference type="Proteomes" id="UP000319859"/>
    </source>
</evidence>
<evidence type="ECO:0000256" key="2">
    <source>
        <dbReference type="SAM" id="Phobius"/>
    </source>
</evidence>
<dbReference type="EMBL" id="VITN01000019">
    <property type="protein sequence ID" value="TWB13891.1"/>
    <property type="molecule type" value="Genomic_DNA"/>
</dbReference>
<reference evidence="3 4" key="1">
    <citation type="submission" date="2019-06" db="EMBL/GenBank/DDBJ databases">
        <title>Genomic Encyclopedia of Type Strains, Phase IV (KMG-V): Genome sequencing to study the core and pangenomes of soil and plant-associated prokaryotes.</title>
        <authorList>
            <person name="Whitman W."/>
        </authorList>
    </citation>
    <scope>NUCLEOTIDE SEQUENCE [LARGE SCALE GENOMIC DNA]</scope>
    <source>
        <strain evidence="3 4">BR 11880</strain>
    </source>
</reference>